<evidence type="ECO:0000259" key="1">
    <source>
        <dbReference type="Pfam" id="PF00535"/>
    </source>
</evidence>
<name>A0ABT4VX95_9RHOB</name>
<sequence length="386" mass="44117">MISIIVTTYNVGPFIAEALTSALALEGIDKEIIVVDDASSDDTVAIVEELSQAYPDVPFVIHRFEENTPGGVANAANYGLSVAKGDYVAFLDGDDRLFAHPFYRALDRLKNSQADFVMVNSNEYIHGRATYTNFPDYGAWVNFSPRKYRKKLLFYAIMKLIIGSLKIFKMRRFLPNKVSARLKRINVKTFRLLSLRKMLSPSLSAAKELSSVEAKKALLQMAPFPWRKIYRRSFIERHNLRLPEGDWMFEDNPFHWEVVVASDSFLVHDEITYAHRIWSGQTIASASSGALAIFDHAMTIYNDLVRYGAWDVYKKDFAIWLADHVFWAYKNIQISDKKSVLIRAEEVCNNTGLALPEVIKLVSFKNNVYRQFLSAYFSDEKKKTGL</sequence>
<dbReference type="CDD" id="cd00761">
    <property type="entry name" value="Glyco_tranf_GTA_type"/>
    <property type="match status" value="1"/>
</dbReference>
<dbReference type="SUPFAM" id="SSF53448">
    <property type="entry name" value="Nucleotide-diphospho-sugar transferases"/>
    <property type="match status" value="1"/>
</dbReference>
<dbReference type="PANTHER" id="PTHR22916:SF3">
    <property type="entry name" value="UDP-GLCNAC:BETAGAL BETA-1,3-N-ACETYLGLUCOSAMINYLTRANSFERASE-LIKE PROTEIN 1"/>
    <property type="match status" value="1"/>
</dbReference>
<dbReference type="Proteomes" id="UP001528040">
    <property type="component" value="Unassembled WGS sequence"/>
</dbReference>
<organism evidence="2 3">
    <name type="scientific">Aliiroseovarius salicola</name>
    <dbReference type="NCBI Taxonomy" id="3009082"/>
    <lineage>
        <taxon>Bacteria</taxon>
        <taxon>Pseudomonadati</taxon>
        <taxon>Pseudomonadota</taxon>
        <taxon>Alphaproteobacteria</taxon>
        <taxon>Rhodobacterales</taxon>
        <taxon>Paracoccaceae</taxon>
        <taxon>Aliiroseovarius</taxon>
    </lineage>
</organism>
<evidence type="ECO:0000313" key="3">
    <source>
        <dbReference type="Proteomes" id="UP001528040"/>
    </source>
</evidence>
<comment type="caution">
    <text evidence="2">The sequence shown here is derived from an EMBL/GenBank/DDBJ whole genome shotgun (WGS) entry which is preliminary data.</text>
</comment>
<dbReference type="RefSeq" id="WP_271052438.1">
    <property type="nucleotide sequence ID" value="NZ_JAQIIO010000001.1"/>
</dbReference>
<protein>
    <submittedName>
        <fullName evidence="2">Glycosyltransferase family 2 protein</fullName>
    </submittedName>
</protein>
<proteinExistence type="predicted"/>
<dbReference type="PANTHER" id="PTHR22916">
    <property type="entry name" value="GLYCOSYLTRANSFERASE"/>
    <property type="match status" value="1"/>
</dbReference>
<evidence type="ECO:0000313" key="2">
    <source>
        <dbReference type="EMBL" id="MDA5092857.1"/>
    </source>
</evidence>
<dbReference type="InterPro" id="IPR001173">
    <property type="entry name" value="Glyco_trans_2-like"/>
</dbReference>
<feature type="domain" description="Glycosyltransferase 2-like" evidence="1">
    <location>
        <begin position="3"/>
        <end position="156"/>
    </location>
</feature>
<dbReference type="Gene3D" id="3.90.550.10">
    <property type="entry name" value="Spore Coat Polysaccharide Biosynthesis Protein SpsA, Chain A"/>
    <property type="match status" value="1"/>
</dbReference>
<keyword evidence="3" id="KW-1185">Reference proteome</keyword>
<dbReference type="Pfam" id="PF00535">
    <property type="entry name" value="Glycos_transf_2"/>
    <property type="match status" value="1"/>
</dbReference>
<reference evidence="2 3" key="1">
    <citation type="submission" date="2023-01" db="EMBL/GenBank/DDBJ databases">
        <authorList>
            <person name="Yoon J.-W."/>
        </authorList>
    </citation>
    <scope>NUCLEOTIDE SEQUENCE [LARGE SCALE GENOMIC DNA]</scope>
    <source>
        <strain evidence="2 3">KMU-50</strain>
    </source>
</reference>
<gene>
    <name evidence="2" type="ORF">O2N63_02020</name>
</gene>
<dbReference type="InterPro" id="IPR029044">
    <property type="entry name" value="Nucleotide-diphossugar_trans"/>
</dbReference>
<accession>A0ABT4VX95</accession>
<dbReference type="EMBL" id="JAQIIO010000001">
    <property type="protein sequence ID" value="MDA5092857.1"/>
    <property type="molecule type" value="Genomic_DNA"/>
</dbReference>